<comment type="caution">
    <text evidence="1">The sequence shown here is derived from an EMBL/GenBank/DDBJ whole genome shotgun (WGS) entry which is preliminary data.</text>
</comment>
<evidence type="ECO:0000313" key="1">
    <source>
        <dbReference type="EMBL" id="KAK5794341.1"/>
    </source>
</evidence>
<organism evidence="1 2">
    <name type="scientific">Gossypium arboreum</name>
    <name type="common">Tree cotton</name>
    <name type="synonym">Gossypium nanking</name>
    <dbReference type="NCBI Taxonomy" id="29729"/>
    <lineage>
        <taxon>Eukaryota</taxon>
        <taxon>Viridiplantae</taxon>
        <taxon>Streptophyta</taxon>
        <taxon>Embryophyta</taxon>
        <taxon>Tracheophyta</taxon>
        <taxon>Spermatophyta</taxon>
        <taxon>Magnoliopsida</taxon>
        <taxon>eudicotyledons</taxon>
        <taxon>Gunneridae</taxon>
        <taxon>Pentapetalae</taxon>
        <taxon>rosids</taxon>
        <taxon>malvids</taxon>
        <taxon>Malvales</taxon>
        <taxon>Malvaceae</taxon>
        <taxon>Malvoideae</taxon>
        <taxon>Gossypium</taxon>
    </lineage>
</organism>
<sequence>MSDWGGRLELEIDRKARIWARLMYSLREFNGGSTIDYRFFDIPFSLSKTKMVLVLDPQPSLLLDYPPIP</sequence>
<keyword evidence="2" id="KW-1185">Reference proteome</keyword>
<evidence type="ECO:0000313" key="2">
    <source>
        <dbReference type="Proteomes" id="UP001358586"/>
    </source>
</evidence>
<accession>A0ABR0NJD2</accession>
<proteinExistence type="predicted"/>
<dbReference type="EMBL" id="JARKNE010000010">
    <property type="protein sequence ID" value="KAK5794341.1"/>
    <property type="molecule type" value="Genomic_DNA"/>
</dbReference>
<gene>
    <name evidence="1" type="ORF">PVK06_035563</name>
</gene>
<reference evidence="1 2" key="1">
    <citation type="submission" date="2023-03" db="EMBL/GenBank/DDBJ databases">
        <title>WGS of Gossypium arboreum.</title>
        <authorList>
            <person name="Yu D."/>
        </authorList>
    </citation>
    <scope>NUCLEOTIDE SEQUENCE [LARGE SCALE GENOMIC DNA]</scope>
    <source>
        <tissue evidence="1">Leaf</tissue>
    </source>
</reference>
<dbReference type="Proteomes" id="UP001358586">
    <property type="component" value="Chromosome 10"/>
</dbReference>
<name>A0ABR0NJD2_GOSAR</name>
<protein>
    <submittedName>
        <fullName evidence="1">Uncharacterized protein</fullName>
    </submittedName>
</protein>